<dbReference type="AlphaFoldDB" id="A0A7E4UN88"/>
<protein>
    <submittedName>
        <fullName evidence="3">Secreted protein</fullName>
    </submittedName>
</protein>
<name>A0A7E4UN88_PANRE</name>
<feature type="compositionally biased region" description="Pro residues" evidence="1">
    <location>
        <begin position="83"/>
        <end position="94"/>
    </location>
</feature>
<keyword evidence="2" id="KW-1185">Reference proteome</keyword>
<dbReference type="WBParaSite" id="Pan_g10538.t1">
    <property type="protein sequence ID" value="Pan_g10538.t1"/>
    <property type="gene ID" value="Pan_g10538"/>
</dbReference>
<evidence type="ECO:0000256" key="1">
    <source>
        <dbReference type="SAM" id="MobiDB-lite"/>
    </source>
</evidence>
<feature type="region of interest" description="Disordered" evidence="1">
    <location>
        <begin position="69"/>
        <end position="94"/>
    </location>
</feature>
<proteinExistence type="predicted"/>
<reference evidence="3" key="2">
    <citation type="submission" date="2020-10" db="UniProtKB">
        <authorList>
            <consortium name="WormBaseParasite"/>
        </authorList>
    </citation>
    <scope>IDENTIFICATION</scope>
</reference>
<dbReference type="Proteomes" id="UP000492821">
    <property type="component" value="Unassembled WGS sequence"/>
</dbReference>
<evidence type="ECO:0000313" key="3">
    <source>
        <dbReference type="WBParaSite" id="Pan_g10538.t1"/>
    </source>
</evidence>
<accession>A0A7E4UN88</accession>
<evidence type="ECO:0000313" key="2">
    <source>
        <dbReference type="Proteomes" id="UP000492821"/>
    </source>
</evidence>
<sequence length="94" mass="10699">MAVGFSFDQCWVMTVGSCWIRCSFLFIDEVVHKCETDLQHWYLMLLFCIKLCPILVPVESISTTMSCRSTKTAPESKMRPSPQATPPPLRLLEA</sequence>
<organism evidence="2 3">
    <name type="scientific">Panagrellus redivivus</name>
    <name type="common">Microworm</name>
    <dbReference type="NCBI Taxonomy" id="6233"/>
    <lineage>
        <taxon>Eukaryota</taxon>
        <taxon>Metazoa</taxon>
        <taxon>Ecdysozoa</taxon>
        <taxon>Nematoda</taxon>
        <taxon>Chromadorea</taxon>
        <taxon>Rhabditida</taxon>
        <taxon>Tylenchina</taxon>
        <taxon>Panagrolaimomorpha</taxon>
        <taxon>Panagrolaimoidea</taxon>
        <taxon>Panagrolaimidae</taxon>
        <taxon>Panagrellus</taxon>
    </lineage>
</organism>
<reference evidence="2" key="1">
    <citation type="journal article" date="2013" name="Genetics">
        <title>The draft genome and transcriptome of Panagrellus redivivus are shaped by the harsh demands of a free-living lifestyle.</title>
        <authorList>
            <person name="Srinivasan J."/>
            <person name="Dillman A.R."/>
            <person name="Macchietto M.G."/>
            <person name="Heikkinen L."/>
            <person name="Lakso M."/>
            <person name="Fracchia K.M."/>
            <person name="Antoshechkin I."/>
            <person name="Mortazavi A."/>
            <person name="Wong G."/>
            <person name="Sternberg P.W."/>
        </authorList>
    </citation>
    <scope>NUCLEOTIDE SEQUENCE [LARGE SCALE GENOMIC DNA]</scope>
    <source>
        <strain evidence="2">MT8872</strain>
    </source>
</reference>